<proteinExistence type="predicted"/>
<evidence type="ECO:0000313" key="2">
    <source>
        <dbReference type="Proteomes" id="UP001246858"/>
    </source>
</evidence>
<dbReference type="EMBL" id="JAVDTF010000005">
    <property type="protein sequence ID" value="MDR6785930.1"/>
    <property type="molecule type" value="Genomic_DNA"/>
</dbReference>
<sequence length="522" mass="57685">MKKILFPVLMLLFAAFEPLTAKTISGMVKDKDSGSPLAGVAVTAQLSKAGTVTDKNGKYSISVKDGEHSLRFSYIGYNTAIIKLNGGLTVNVSMAASDAKLAEVVVIGYGKAKAATVGSVSAPALESRAVGIAKSESGIAIRGSRSEAISDKKSVAPGPWPKRPKPQSNQLTAGEWNDMEHWPFWNNLMNTQEWSDMQSYWSFYTSNRISVELSNKQQQPLIGYAVTAVQNGNPVWKAKTNFEGKAELWPSLYDNRKDGLTITVESPEGKEIYRKVFAQNARKVNIAMDKPAEKIRNLDVLFMVDATGSMGDEISYLKSELEDIIGRLNTKNQLNTRTAMVFYRDRGDEYVIRDFGFEQDLQKVKRNLANQYADGGGDFEEAVEEAMENAIYQQRWSETGTSARLMFMILDAPPHYDAARVKSIQRSVKEAASRGIALIPVVASGIDKRTEFLMRFMAIGTNGTYVFLTDDSGIGNSHLKPTVGSYQVEYLNQLLNRLINKYAGLEPKVAEDLLSSAKKQQE</sequence>
<organism evidence="1 2">
    <name type="scientific">Pedobacter africanus</name>
    <dbReference type="NCBI Taxonomy" id="151894"/>
    <lineage>
        <taxon>Bacteria</taxon>
        <taxon>Pseudomonadati</taxon>
        <taxon>Bacteroidota</taxon>
        <taxon>Sphingobacteriia</taxon>
        <taxon>Sphingobacteriales</taxon>
        <taxon>Sphingobacteriaceae</taxon>
        <taxon>Pedobacter</taxon>
    </lineage>
</organism>
<keyword evidence="2" id="KW-1185">Reference proteome</keyword>
<name>A0ACC6L3C9_9SPHI</name>
<evidence type="ECO:0000313" key="1">
    <source>
        <dbReference type="EMBL" id="MDR6785930.1"/>
    </source>
</evidence>
<dbReference type="Proteomes" id="UP001246858">
    <property type="component" value="Unassembled WGS sequence"/>
</dbReference>
<reference evidence="1" key="1">
    <citation type="submission" date="2023-07" db="EMBL/GenBank/DDBJ databases">
        <title>Sorghum-associated microbial communities from plants grown in Nebraska, USA.</title>
        <authorList>
            <person name="Schachtman D."/>
        </authorList>
    </citation>
    <scope>NUCLEOTIDE SEQUENCE</scope>
    <source>
        <strain evidence="1">2697</strain>
    </source>
</reference>
<comment type="caution">
    <text evidence="1">The sequence shown here is derived from an EMBL/GenBank/DDBJ whole genome shotgun (WGS) entry which is preliminary data.</text>
</comment>
<gene>
    <name evidence="1" type="ORF">J2X78_004522</name>
</gene>
<protein>
    <submittedName>
        <fullName evidence="1">Uncharacterized protein</fullName>
    </submittedName>
</protein>
<accession>A0ACC6L3C9</accession>